<dbReference type="Proteomes" id="UP001381693">
    <property type="component" value="Unassembled WGS sequence"/>
</dbReference>
<keyword evidence="2" id="KW-1185">Reference proteome</keyword>
<comment type="caution">
    <text evidence="1">The sequence shown here is derived from an EMBL/GenBank/DDBJ whole genome shotgun (WGS) entry which is preliminary data.</text>
</comment>
<sequence>MKITHLVYSLDQMVKENFGTQNIGWVGYREGFLVHYDASLLSLVKNWQPGLVRGAGALGVGVDPWGVDDRSCQELKGIFSV</sequence>
<protein>
    <submittedName>
        <fullName evidence="1">Uncharacterized protein</fullName>
    </submittedName>
</protein>
<evidence type="ECO:0000313" key="1">
    <source>
        <dbReference type="EMBL" id="KAK7081701.1"/>
    </source>
</evidence>
<name>A0AAN8XF35_HALRR</name>
<accession>A0AAN8XF35</accession>
<proteinExistence type="predicted"/>
<dbReference type="AlphaFoldDB" id="A0AAN8XF35"/>
<gene>
    <name evidence="1" type="ORF">SK128_006110</name>
</gene>
<organism evidence="1 2">
    <name type="scientific">Halocaridina rubra</name>
    <name type="common">Hawaiian red shrimp</name>
    <dbReference type="NCBI Taxonomy" id="373956"/>
    <lineage>
        <taxon>Eukaryota</taxon>
        <taxon>Metazoa</taxon>
        <taxon>Ecdysozoa</taxon>
        <taxon>Arthropoda</taxon>
        <taxon>Crustacea</taxon>
        <taxon>Multicrustacea</taxon>
        <taxon>Malacostraca</taxon>
        <taxon>Eumalacostraca</taxon>
        <taxon>Eucarida</taxon>
        <taxon>Decapoda</taxon>
        <taxon>Pleocyemata</taxon>
        <taxon>Caridea</taxon>
        <taxon>Atyoidea</taxon>
        <taxon>Atyidae</taxon>
        <taxon>Halocaridina</taxon>
    </lineage>
</organism>
<dbReference type="EMBL" id="JAXCGZ010004518">
    <property type="protein sequence ID" value="KAK7081701.1"/>
    <property type="molecule type" value="Genomic_DNA"/>
</dbReference>
<reference evidence="1 2" key="1">
    <citation type="submission" date="2023-11" db="EMBL/GenBank/DDBJ databases">
        <title>Halocaridina rubra genome assembly.</title>
        <authorList>
            <person name="Smith C."/>
        </authorList>
    </citation>
    <scope>NUCLEOTIDE SEQUENCE [LARGE SCALE GENOMIC DNA]</scope>
    <source>
        <strain evidence="1">EP-1</strain>
        <tissue evidence="1">Whole</tissue>
    </source>
</reference>
<evidence type="ECO:0000313" key="2">
    <source>
        <dbReference type="Proteomes" id="UP001381693"/>
    </source>
</evidence>